<reference evidence="14" key="1">
    <citation type="journal article" date="2020" name="Stud. Mycol.">
        <title>101 Dothideomycetes genomes: a test case for predicting lifestyles and emergence of pathogens.</title>
        <authorList>
            <person name="Haridas S."/>
            <person name="Albert R."/>
            <person name="Binder M."/>
            <person name="Bloem J."/>
            <person name="Labutti K."/>
            <person name="Salamov A."/>
            <person name="Andreopoulos B."/>
            <person name="Baker S."/>
            <person name="Barry K."/>
            <person name="Bills G."/>
            <person name="Bluhm B."/>
            <person name="Cannon C."/>
            <person name="Castanera R."/>
            <person name="Culley D."/>
            <person name="Daum C."/>
            <person name="Ezra D."/>
            <person name="Gonzalez J."/>
            <person name="Henrissat B."/>
            <person name="Kuo A."/>
            <person name="Liang C."/>
            <person name="Lipzen A."/>
            <person name="Lutzoni F."/>
            <person name="Magnuson J."/>
            <person name="Mondo S."/>
            <person name="Nolan M."/>
            <person name="Ohm R."/>
            <person name="Pangilinan J."/>
            <person name="Park H.-J."/>
            <person name="Ramirez L."/>
            <person name="Alfaro M."/>
            <person name="Sun H."/>
            <person name="Tritt A."/>
            <person name="Yoshinaga Y."/>
            <person name="Zwiers L.-H."/>
            <person name="Turgeon B."/>
            <person name="Goodwin S."/>
            <person name="Spatafora J."/>
            <person name="Crous P."/>
            <person name="Grigoriev I."/>
        </authorList>
    </citation>
    <scope>NUCLEOTIDE SEQUENCE</scope>
    <source>
        <strain evidence="14">CBS 130266</strain>
    </source>
</reference>
<dbReference type="Pfam" id="PF16547">
    <property type="entry name" value="BLM10_N"/>
    <property type="match status" value="1"/>
</dbReference>
<dbReference type="SUPFAM" id="SSF48371">
    <property type="entry name" value="ARM repeat"/>
    <property type="match status" value="1"/>
</dbReference>
<feature type="region of interest" description="Disordered" evidence="9">
    <location>
        <begin position="10"/>
        <end position="41"/>
    </location>
</feature>
<evidence type="ECO:0000256" key="3">
    <source>
        <dbReference type="ARBA" id="ARBA00005739"/>
    </source>
</evidence>
<dbReference type="InterPro" id="IPR016024">
    <property type="entry name" value="ARM-type_fold"/>
</dbReference>
<feature type="domain" description="Proteasome activator Blm10 N-terminal" evidence="12">
    <location>
        <begin position="18"/>
        <end position="87"/>
    </location>
</feature>
<name>A0A9P4NT57_9PEZI</name>
<evidence type="ECO:0000256" key="4">
    <source>
        <dbReference type="ARBA" id="ARBA00022490"/>
    </source>
</evidence>
<comment type="caution">
    <text evidence="14">The sequence shown here is derived from an EMBL/GenBank/DDBJ whole genome shotgun (WGS) entry which is preliminary data.</text>
</comment>
<sequence length="1986" mass="224977">MMANHDGMLGIAPNGGMEISRASSPGNNWPESNGNDSSKLARNRPRTFAYFRYLPYHTEDQEEREKNVDECIKNLFIAVSAGDFAPGAVHWTREIRGWLSLKFDLPRETRVKLVKLYYELALAPGLDYVIAERFASMFMVLTKRKHYLRPGKDLILDWRPLYKELKVFVLPSETGSAGGASSRRNARTLTKLCTFAQIYFDPNDIPAMFDEILPFFSTSFAEYGYVVVSLLNLLMPTYPAAEPTPELQPRHYLPTFFHLWSLVNRSRMFDIHFVDILSRLARDTLSCNHIPFSAYGIFTEEQSSTIFTAILRVLEIPVGQSTSPYSQTVDLNAGMAILLDRDQRKHPVAHHIARWIVMSLSPACLDDPKSILANLEGLIQAVETFFHPSNSGAWTRTLSQLVYYLADFFVMRWNREQSGEMDVPEERKLNAAVKRRFVLCLREVIFMGIYAKSGTAMNFSLSTLQGLAYLEPDLILPGALQRIYPSMQGLVEVHRTISSIRSLQMLAKIMSRSKGYRCHLTTLLGLALPGIDANDLEKTMYTLSFFQAVAYNIPFHDLTKEKIRNTDKPQEEDYDVVSAASGLETPAEDVADTATAISWITEQVSFLEAQGADVQLNYQDELSDIDEETILRSSTTGLAEFVSSFLGRVFTLLENLPDASRVRSGSPEENVVNTLPATFTPLLAALSPELYDLALNKIAHFVTNHVIHQARDAMAFICNALVKINPRKALQRLLPELLAGIRTEIEDNGAGSSRTTGSEVLPRDRALVWHISLLSMCVVHVGDAVLDWKDDLFDIAAFMQERCRGIPTVHVSNFVHHLLLNLTLTYTLDFSIYEPDVLARGLTASDWGKYADPQNLTVRWHNPNSGEVTFAIELFKNQASHAIKTLQALTGPESPIKRDGTGKDWSDELSRNLTLLRLIISGISVLFDPRYVKPSPNGAPAEPVKDEDLDEKMDLDGAESDEEDLSLGEAEDDDSKLVFQYPTGYPLEKKSSEYEEIHHLREVAGESLHQVHEFLRENQQDDIQCFNALYNAYRAWFVDVGIERSAHVLDRVTRLLGADIHPYKLSGLRKEYPRPLLIRRANVYHLQRLRHNANPRDKDDLQVKLLMDLAASSVSLYTEIRRTAQGAAESAIKCVIGARSLVIPPLLTALENAVKTQDFPIIKGAMFSLLFGSLAKTIGRDWRFTPRLIKIFVEATTADKQSIQKLVANALYQVMDMGKPLERMVIMDEEIVQSINLPQGDVEDERIKTRIDKRSAFVKRRRNRVEGKKAEVADELIEVVRTSHWKQAQRTVAILVSLGIRFDTIASPALMELVTTGTIDPHPSLRALYHGALNGLFGVISSRSLYKHDYKKYLLMQEDLPDKIQVSFDKSDPDFINKHLASFAKPEAEYYVDFDYPGWLAWRSTFTAFLTDPPKMDYDEVETAAREKIGKLLDRHWFSTYFAYMKQEPRDQNADRFRMSNALMLTNAFDLVFAGIAAATFEDIKDLTQAVYGDGSDKHQHRATAEIMGALLGTAPDLDHDMRTEVWEYVFPIVRTIFQDGLTPENSSYWITFLHLVLQSKDPRRAWPLVDWLSSFRLDMQSSAAFKESSKVQMLSQMIMDAGWHFQLEKPVLDDFMAHLDHPYKSVREAMGQTLSLVHRTRYHESYQDVTTLIEAQKEASPLGVRPYKPTAEFTETIKEVFTRLEQYRKERPAGQQTPSPYTQAGKTVLLWLDHTLSSYECTQLVEFFPDVFLEPLLHMMDIKEDPELQGLAYHVFRHMPNIPQRAGEDEGFITALMRIGRSAGSWHQRLRVLISIQIVYYRRLFLMTTDQQQKLFECVAAMLGDVQLEVRLGAATTLSGMIRCSRIGIRDKMVALLKTRFTDMLARNPIPKKKRKDLLPEGERTSTPTPEQNKLVLTRHAAVLGLGALVQAFPYTSPPPNWLPDVLATLALKAAGDGGVVGKGVKGILADFKKTRQDTWHVDVKAFEPEQLEDLEGVLWKSYFA</sequence>
<evidence type="ECO:0000313" key="15">
    <source>
        <dbReference type="Proteomes" id="UP000800235"/>
    </source>
</evidence>
<evidence type="ECO:0000259" key="11">
    <source>
        <dbReference type="Pfam" id="PF16507"/>
    </source>
</evidence>
<feature type="compositionally biased region" description="Polar residues" evidence="9">
    <location>
        <begin position="21"/>
        <end position="40"/>
    </location>
</feature>
<organism evidence="14 15">
    <name type="scientific">Tothia fuscella</name>
    <dbReference type="NCBI Taxonomy" id="1048955"/>
    <lineage>
        <taxon>Eukaryota</taxon>
        <taxon>Fungi</taxon>
        <taxon>Dikarya</taxon>
        <taxon>Ascomycota</taxon>
        <taxon>Pezizomycotina</taxon>
        <taxon>Dothideomycetes</taxon>
        <taxon>Pleosporomycetidae</taxon>
        <taxon>Venturiales</taxon>
        <taxon>Cylindrosympodiaceae</taxon>
        <taxon>Tothia</taxon>
    </lineage>
</organism>
<feature type="domain" description="Proteasome activator complex subunit 4-like HEAT repeat-like" evidence="13">
    <location>
        <begin position="1497"/>
        <end position="1595"/>
    </location>
</feature>
<keyword evidence="6" id="KW-0227">DNA damage</keyword>
<dbReference type="InterPro" id="IPR032372">
    <property type="entry name" value="Blm10_N"/>
</dbReference>
<dbReference type="PANTHER" id="PTHR32170:SF3">
    <property type="entry name" value="PROTEASOME ACTIVATOR COMPLEX SUBUNIT 4"/>
    <property type="match status" value="1"/>
</dbReference>
<dbReference type="GO" id="GO:0016504">
    <property type="term" value="F:peptidase activator activity"/>
    <property type="evidence" value="ECO:0007669"/>
    <property type="project" value="InterPro"/>
</dbReference>
<dbReference type="Pfam" id="PF16507">
    <property type="entry name" value="HEAT_PSME4_mid"/>
    <property type="match status" value="1"/>
</dbReference>
<dbReference type="InterPro" id="IPR032430">
    <property type="entry name" value="Blm10_mid"/>
</dbReference>
<evidence type="ECO:0000256" key="1">
    <source>
        <dbReference type="ARBA" id="ARBA00004123"/>
    </source>
</evidence>
<evidence type="ECO:0000256" key="2">
    <source>
        <dbReference type="ARBA" id="ARBA00004496"/>
    </source>
</evidence>
<dbReference type="InterPro" id="IPR035309">
    <property type="entry name" value="PSME4"/>
</dbReference>
<evidence type="ECO:0000256" key="9">
    <source>
        <dbReference type="SAM" id="MobiDB-lite"/>
    </source>
</evidence>
<feature type="region of interest" description="Disordered" evidence="9">
    <location>
        <begin position="1873"/>
        <end position="1892"/>
    </location>
</feature>
<evidence type="ECO:0000259" key="13">
    <source>
        <dbReference type="Pfam" id="PF23096"/>
    </source>
</evidence>
<evidence type="ECO:0000259" key="10">
    <source>
        <dbReference type="Pfam" id="PF11919"/>
    </source>
</evidence>
<evidence type="ECO:0000313" key="14">
    <source>
        <dbReference type="EMBL" id="KAF2431695.1"/>
    </source>
</evidence>
<evidence type="ECO:0000256" key="5">
    <source>
        <dbReference type="ARBA" id="ARBA00022737"/>
    </source>
</evidence>
<evidence type="ECO:0000256" key="8">
    <source>
        <dbReference type="ARBA" id="ARBA00023242"/>
    </source>
</evidence>
<dbReference type="InterPro" id="IPR055455">
    <property type="entry name" value="HEAT_PSME4"/>
</dbReference>
<dbReference type="GO" id="GO:0070628">
    <property type="term" value="F:proteasome binding"/>
    <property type="evidence" value="ECO:0007669"/>
    <property type="project" value="InterPro"/>
</dbReference>
<dbReference type="GO" id="GO:0005634">
    <property type="term" value="C:nucleus"/>
    <property type="evidence" value="ECO:0007669"/>
    <property type="project" value="UniProtKB-SubCell"/>
</dbReference>
<protein>
    <recommendedName>
        <fullName evidence="16">Proteasome activator subunit 4</fullName>
    </recommendedName>
</protein>
<dbReference type="OrthoDB" id="17907at2759"/>
<proteinExistence type="inferred from homology"/>
<dbReference type="Pfam" id="PF23096">
    <property type="entry name" value="HEAT_PSME4"/>
    <property type="match status" value="1"/>
</dbReference>
<evidence type="ECO:0000256" key="7">
    <source>
        <dbReference type="ARBA" id="ARBA00023204"/>
    </source>
</evidence>
<accession>A0A9P4NT57</accession>
<dbReference type="GO" id="GO:0010499">
    <property type="term" value="P:proteasomal ubiquitin-independent protein catabolic process"/>
    <property type="evidence" value="ECO:0007669"/>
    <property type="project" value="TreeGrafter"/>
</dbReference>
<feature type="domain" description="Proteasome activator Blm10 middle HEAT repeats region" evidence="11">
    <location>
        <begin position="375"/>
        <end position="927"/>
    </location>
</feature>
<keyword evidence="4" id="KW-0963">Cytoplasm</keyword>
<keyword evidence="15" id="KW-1185">Reference proteome</keyword>
<dbReference type="PANTHER" id="PTHR32170">
    <property type="entry name" value="PROTEASOME ACTIVATOR COMPLEX SUBUNIT 4"/>
    <property type="match status" value="1"/>
</dbReference>
<dbReference type="GO" id="GO:0006281">
    <property type="term" value="P:DNA repair"/>
    <property type="evidence" value="ECO:0007669"/>
    <property type="project" value="UniProtKB-KW"/>
</dbReference>
<keyword evidence="7" id="KW-0234">DNA repair</keyword>
<dbReference type="Proteomes" id="UP000800235">
    <property type="component" value="Unassembled WGS sequence"/>
</dbReference>
<dbReference type="EMBL" id="MU007030">
    <property type="protein sequence ID" value="KAF2431695.1"/>
    <property type="molecule type" value="Genomic_DNA"/>
</dbReference>
<gene>
    <name evidence="14" type="ORF">EJ08DRAFT_173549</name>
</gene>
<evidence type="ECO:0000256" key="6">
    <source>
        <dbReference type="ARBA" id="ARBA00022763"/>
    </source>
</evidence>
<evidence type="ECO:0000259" key="12">
    <source>
        <dbReference type="Pfam" id="PF16547"/>
    </source>
</evidence>
<comment type="similarity">
    <text evidence="3">Belongs to the BLM10 family.</text>
</comment>
<comment type="subcellular location">
    <subcellularLocation>
        <location evidence="2">Cytoplasm</location>
    </subcellularLocation>
    <subcellularLocation>
        <location evidence="1">Nucleus</location>
    </subcellularLocation>
</comment>
<dbReference type="InterPro" id="IPR021843">
    <property type="entry name" value="PSME4_C"/>
</dbReference>
<keyword evidence="8" id="KW-0539">Nucleus</keyword>
<dbReference type="GO" id="GO:0005829">
    <property type="term" value="C:cytosol"/>
    <property type="evidence" value="ECO:0007669"/>
    <property type="project" value="TreeGrafter"/>
</dbReference>
<keyword evidence="5" id="KW-0677">Repeat</keyword>
<feature type="domain" description="Proteasome activator complex subunit 4 C-terminal" evidence="10">
    <location>
        <begin position="1898"/>
        <end position="1986"/>
    </location>
</feature>
<evidence type="ECO:0008006" key="16">
    <source>
        <dbReference type="Google" id="ProtNLM"/>
    </source>
</evidence>
<dbReference type="Pfam" id="PF11919">
    <property type="entry name" value="PSME4_C"/>
    <property type="match status" value="1"/>
</dbReference>